<name>A0A0K6HZJ6_9HYPH</name>
<organism evidence="1 2">
    <name type="scientific">Pannonibacter indicus</name>
    <dbReference type="NCBI Taxonomy" id="466044"/>
    <lineage>
        <taxon>Bacteria</taxon>
        <taxon>Pseudomonadati</taxon>
        <taxon>Pseudomonadota</taxon>
        <taxon>Alphaproteobacteria</taxon>
        <taxon>Hyphomicrobiales</taxon>
        <taxon>Stappiaceae</taxon>
        <taxon>Pannonibacter</taxon>
    </lineage>
</organism>
<dbReference type="EMBL" id="CYHE01000005">
    <property type="protein sequence ID" value="CUA96241.1"/>
    <property type="molecule type" value="Genomic_DNA"/>
</dbReference>
<dbReference type="Proteomes" id="UP000183900">
    <property type="component" value="Unassembled WGS sequence"/>
</dbReference>
<keyword evidence="2" id="KW-1185">Reference proteome</keyword>
<protein>
    <submittedName>
        <fullName evidence="1">Uncharacterized protein</fullName>
    </submittedName>
</protein>
<gene>
    <name evidence="1" type="ORF">Ga0061067_10583</name>
</gene>
<sequence length="66" mass="6625">MGPVMFARLVSVCFVLAIIAAPFAGLAALASSKPMPFGVSAQKSMCMTAGVSCGAGHILLPAMIRG</sequence>
<reference evidence="2" key="1">
    <citation type="submission" date="2015-08" db="EMBL/GenBank/DDBJ databases">
        <authorList>
            <person name="Varghese N."/>
        </authorList>
    </citation>
    <scope>NUCLEOTIDE SEQUENCE [LARGE SCALE GENOMIC DNA]</scope>
    <source>
        <strain evidence="2">DSM 23407</strain>
    </source>
</reference>
<accession>A0A0K6HZJ6</accession>
<evidence type="ECO:0000313" key="1">
    <source>
        <dbReference type="EMBL" id="CUA96241.1"/>
    </source>
</evidence>
<evidence type="ECO:0000313" key="2">
    <source>
        <dbReference type="Proteomes" id="UP000183900"/>
    </source>
</evidence>
<proteinExistence type="predicted"/>
<dbReference type="AlphaFoldDB" id="A0A0K6HZJ6"/>